<evidence type="ECO:0000313" key="2">
    <source>
        <dbReference type="Proteomes" id="UP000015106"/>
    </source>
</evidence>
<reference evidence="2" key="1">
    <citation type="journal article" date="2013" name="Nature">
        <title>Draft genome of the wheat A-genome progenitor Triticum urartu.</title>
        <authorList>
            <person name="Ling H.Q."/>
            <person name="Zhao S."/>
            <person name="Liu D."/>
            <person name="Wang J."/>
            <person name="Sun H."/>
            <person name="Zhang C."/>
            <person name="Fan H."/>
            <person name="Li D."/>
            <person name="Dong L."/>
            <person name="Tao Y."/>
            <person name="Gao C."/>
            <person name="Wu H."/>
            <person name="Li Y."/>
            <person name="Cui Y."/>
            <person name="Guo X."/>
            <person name="Zheng S."/>
            <person name="Wang B."/>
            <person name="Yu K."/>
            <person name="Liang Q."/>
            <person name="Yang W."/>
            <person name="Lou X."/>
            <person name="Chen J."/>
            <person name="Feng M."/>
            <person name="Jian J."/>
            <person name="Zhang X."/>
            <person name="Luo G."/>
            <person name="Jiang Y."/>
            <person name="Liu J."/>
            <person name="Wang Z."/>
            <person name="Sha Y."/>
            <person name="Zhang B."/>
            <person name="Wu H."/>
            <person name="Tang D."/>
            <person name="Shen Q."/>
            <person name="Xue P."/>
            <person name="Zou S."/>
            <person name="Wang X."/>
            <person name="Liu X."/>
            <person name="Wang F."/>
            <person name="Yang Y."/>
            <person name="An X."/>
            <person name="Dong Z."/>
            <person name="Zhang K."/>
            <person name="Zhang X."/>
            <person name="Luo M.C."/>
            <person name="Dvorak J."/>
            <person name="Tong Y."/>
            <person name="Wang J."/>
            <person name="Yang H."/>
            <person name="Li Z."/>
            <person name="Wang D."/>
            <person name="Zhang A."/>
            <person name="Wang J."/>
        </authorList>
    </citation>
    <scope>NUCLEOTIDE SEQUENCE</scope>
    <source>
        <strain evidence="2">cv. G1812</strain>
    </source>
</reference>
<sequence>MADDVRPSQVGLIGWFPLYFHPSLPRYRYEIMYYKSFMDSMILRSGLPIFPGIS</sequence>
<proteinExistence type="predicted"/>
<name>A0A8R7NXF3_TRIUA</name>
<protein>
    <submittedName>
        <fullName evidence="1">Uncharacterized protein</fullName>
    </submittedName>
</protein>
<dbReference type="EnsemblPlants" id="TuG1812G0100001507.01.T01">
    <property type="protein sequence ID" value="TuG1812G0100001507.01.T01.cds341242"/>
    <property type="gene ID" value="TuG1812G0100001507.01"/>
</dbReference>
<accession>A0A8R7NXF3</accession>
<dbReference type="Proteomes" id="UP000015106">
    <property type="component" value="Chromosome 1"/>
</dbReference>
<organism evidence="1 2">
    <name type="scientific">Triticum urartu</name>
    <name type="common">Red wild einkorn</name>
    <name type="synonym">Crithodium urartu</name>
    <dbReference type="NCBI Taxonomy" id="4572"/>
    <lineage>
        <taxon>Eukaryota</taxon>
        <taxon>Viridiplantae</taxon>
        <taxon>Streptophyta</taxon>
        <taxon>Embryophyta</taxon>
        <taxon>Tracheophyta</taxon>
        <taxon>Spermatophyta</taxon>
        <taxon>Magnoliopsida</taxon>
        <taxon>Liliopsida</taxon>
        <taxon>Poales</taxon>
        <taxon>Poaceae</taxon>
        <taxon>BOP clade</taxon>
        <taxon>Pooideae</taxon>
        <taxon>Triticodae</taxon>
        <taxon>Triticeae</taxon>
        <taxon>Triticinae</taxon>
        <taxon>Triticum</taxon>
    </lineage>
</organism>
<keyword evidence="2" id="KW-1185">Reference proteome</keyword>
<dbReference type="Gramene" id="TuG1812G0100001507.01.T01">
    <property type="protein sequence ID" value="TuG1812G0100001507.01.T01.cds341242"/>
    <property type="gene ID" value="TuG1812G0100001507.01"/>
</dbReference>
<evidence type="ECO:0000313" key="1">
    <source>
        <dbReference type="EnsemblPlants" id="TuG1812G0100001507.01.T01.cds341242"/>
    </source>
</evidence>
<dbReference type="AlphaFoldDB" id="A0A8R7NXF3"/>
<reference evidence="1" key="3">
    <citation type="submission" date="2022-06" db="UniProtKB">
        <authorList>
            <consortium name="EnsemblPlants"/>
        </authorList>
    </citation>
    <scope>IDENTIFICATION</scope>
</reference>
<reference evidence="1" key="2">
    <citation type="submission" date="2018-03" db="EMBL/GenBank/DDBJ databases">
        <title>The Triticum urartu genome reveals the dynamic nature of wheat genome evolution.</title>
        <authorList>
            <person name="Ling H."/>
            <person name="Ma B."/>
            <person name="Shi X."/>
            <person name="Liu H."/>
            <person name="Dong L."/>
            <person name="Sun H."/>
            <person name="Cao Y."/>
            <person name="Gao Q."/>
            <person name="Zheng S."/>
            <person name="Li Y."/>
            <person name="Yu Y."/>
            <person name="Du H."/>
            <person name="Qi M."/>
            <person name="Li Y."/>
            <person name="Yu H."/>
            <person name="Cui Y."/>
            <person name="Wang N."/>
            <person name="Chen C."/>
            <person name="Wu H."/>
            <person name="Zhao Y."/>
            <person name="Zhang J."/>
            <person name="Li Y."/>
            <person name="Zhou W."/>
            <person name="Zhang B."/>
            <person name="Hu W."/>
            <person name="Eijk M."/>
            <person name="Tang J."/>
            <person name="Witsenboer H."/>
            <person name="Zhao S."/>
            <person name="Li Z."/>
            <person name="Zhang A."/>
            <person name="Wang D."/>
            <person name="Liang C."/>
        </authorList>
    </citation>
    <scope>NUCLEOTIDE SEQUENCE [LARGE SCALE GENOMIC DNA]</scope>
    <source>
        <strain evidence="1">cv. G1812</strain>
    </source>
</reference>